<dbReference type="GO" id="GO:0015297">
    <property type="term" value="F:antiporter activity"/>
    <property type="evidence" value="ECO:0007669"/>
    <property type="project" value="UniProtKB-KW"/>
</dbReference>
<evidence type="ECO:0000313" key="11">
    <source>
        <dbReference type="EMBL" id="SQD92815.1"/>
    </source>
</evidence>
<feature type="transmembrane region" description="Helical" evidence="10">
    <location>
        <begin position="172"/>
        <end position="193"/>
    </location>
</feature>
<keyword evidence="2" id="KW-0813">Transport</keyword>
<organism evidence="11 12">
    <name type="scientific">Candidatus Bipolaricaulis anaerobius</name>
    <dbReference type="NCBI Taxonomy" id="2026885"/>
    <lineage>
        <taxon>Bacteria</taxon>
        <taxon>Candidatus Bipolaricaulota</taxon>
        <taxon>Candidatus Bipolaricaulia</taxon>
        <taxon>Candidatus Bipolaricaulales</taxon>
        <taxon>Candidatus Bipolaricaulaceae</taxon>
        <taxon>Candidatus Bipolaricaulis</taxon>
    </lineage>
</organism>
<feature type="transmembrane region" description="Helical" evidence="10">
    <location>
        <begin position="330"/>
        <end position="353"/>
    </location>
</feature>
<evidence type="ECO:0000256" key="8">
    <source>
        <dbReference type="ARBA" id="ARBA00023136"/>
    </source>
</evidence>
<comment type="subcellular location">
    <subcellularLocation>
        <location evidence="1">Cell membrane</location>
        <topology evidence="1">Multi-pass membrane protein</topology>
    </subcellularLocation>
</comment>
<dbReference type="GO" id="GO:0042910">
    <property type="term" value="F:xenobiotic transmembrane transporter activity"/>
    <property type="evidence" value="ECO:0007669"/>
    <property type="project" value="InterPro"/>
</dbReference>
<feature type="transmembrane region" description="Helical" evidence="10">
    <location>
        <begin position="141"/>
        <end position="160"/>
    </location>
</feature>
<keyword evidence="3" id="KW-0050">Antiport</keyword>
<keyword evidence="5 10" id="KW-0812">Transmembrane</keyword>
<dbReference type="NCBIfam" id="TIGR00797">
    <property type="entry name" value="matE"/>
    <property type="match status" value="1"/>
</dbReference>
<dbReference type="InterPro" id="IPR048279">
    <property type="entry name" value="MdtK-like"/>
</dbReference>
<dbReference type="GO" id="GO:0006811">
    <property type="term" value="P:monoatomic ion transport"/>
    <property type="evidence" value="ECO:0007669"/>
    <property type="project" value="UniProtKB-KW"/>
</dbReference>
<evidence type="ECO:0000256" key="9">
    <source>
        <dbReference type="ARBA" id="ARBA00031636"/>
    </source>
</evidence>
<dbReference type="PIRSF" id="PIRSF006603">
    <property type="entry name" value="DinF"/>
    <property type="match status" value="1"/>
</dbReference>
<proteinExistence type="predicted"/>
<feature type="transmembrane region" description="Helical" evidence="10">
    <location>
        <begin position="289"/>
        <end position="309"/>
    </location>
</feature>
<dbReference type="GO" id="GO:0005886">
    <property type="term" value="C:plasma membrane"/>
    <property type="evidence" value="ECO:0007669"/>
    <property type="project" value="UniProtKB-SubCell"/>
</dbReference>
<accession>A0A2X3MKZ2</accession>
<feature type="transmembrane region" description="Helical" evidence="10">
    <location>
        <begin position="21"/>
        <end position="39"/>
    </location>
</feature>
<evidence type="ECO:0000256" key="4">
    <source>
        <dbReference type="ARBA" id="ARBA00022475"/>
    </source>
</evidence>
<feature type="transmembrane region" description="Helical" evidence="10">
    <location>
        <begin position="98"/>
        <end position="121"/>
    </location>
</feature>
<feature type="transmembrane region" description="Helical" evidence="10">
    <location>
        <begin position="359"/>
        <end position="384"/>
    </location>
</feature>
<dbReference type="PANTHER" id="PTHR43298">
    <property type="entry name" value="MULTIDRUG RESISTANCE PROTEIN NORM-RELATED"/>
    <property type="match status" value="1"/>
</dbReference>
<evidence type="ECO:0000256" key="7">
    <source>
        <dbReference type="ARBA" id="ARBA00023065"/>
    </source>
</evidence>
<evidence type="ECO:0000313" key="12">
    <source>
        <dbReference type="Proteomes" id="UP000249818"/>
    </source>
</evidence>
<feature type="transmembrane region" description="Helical" evidence="10">
    <location>
        <begin position="247"/>
        <end position="269"/>
    </location>
</feature>
<feature type="transmembrane region" description="Helical" evidence="10">
    <location>
        <begin position="205"/>
        <end position="226"/>
    </location>
</feature>
<keyword evidence="12" id="KW-1185">Reference proteome</keyword>
<sequence length="478" mass="51216">MAKQRERKIEQGLVDGRLSRSIWKLAAPMIVTGALQDLFSMVDLFFVGGLGHVEVAALSIAGTVVAILMMLVQGIAVGTMAVISHYTGEKNYEMSDDVLGQTFILSVIGAGIMLLTALFLVEPLLQLFGATGDVLLYAAEYLRINFAFSIAIFLAVGMEYALRGSGDARTPLYALIIANILNIILDPMFIMGYGPFPAMGVAGSALATVLTRGIGVVVLFAHLLFGHSTLRLRLRCLKPNFPLLKRIVSIGSFASLQVLVREISFLFLMRLVTSFGDVTLAAYGIGSRIRTAIMVPGSGFASAAAVLVGQNLGAENPERATQSAWRAVLYYEYIAVPVALSFLIFAPTIVGAFNDHPEVIAIGSSFLRYLAVTFPFLTFSLVLSQAMNGAGDTRTPTIINAIGQLGFRIPVAYLFARGVGLGPTGIWLGINASDIVQGIGMALVFRTGRWKDVFVKHRGRLAREAGPGEVPPEPPIGQ</sequence>
<dbReference type="InterPro" id="IPR002528">
    <property type="entry name" value="MATE_fam"/>
</dbReference>
<keyword evidence="4" id="KW-1003">Cell membrane</keyword>
<dbReference type="KEGG" id="bana:BARAN1_0791"/>
<evidence type="ECO:0000256" key="10">
    <source>
        <dbReference type="SAM" id="Phobius"/>
    </source>
</evidence>
<feature type="transmembrane region" description="Helical" evidence="10">
    <location>
        <begin position="59"/>
        <end position="86"/>
    </location>
</feature>
<evidence type="ECO:0000256" key="3">
    <source>
        <dbReference type="ARBA" id="ARBA00022449"/>
    </source>
</evidence>
<gene>
    <name evidence="11" type="ORF">BARAN1_0791</name>
</gene>
<dbReference type="Proteomes" id="UP000249818">
    <property type="component" value="Chromosome BARAN1"/>
</dbReference>
<dbReference type="CDD" id="cd13137">
    <property type="entry name" value="MATE_NorM_like"/>
    <property type="match status" value="1"/>
</dbReference>
<keyword evidence="8 10" id="KW-0472">Membrane</keyword>
<name>A0A2X3MKZ2_9BACT</name>
<evidence type="ECO:0000256" key="6">
    <source>
        <dbReference type="ARBA" id="ARBA00022989"/>
    </source>
</evidence>
<protein>
    <recommendedName>
        <fullName evidence="9">Multidrug-efflux transporter</fullName>
    </recommendedName>
</protein>
<evidence type="ECO:0000256" key="2">
    <source>
        <dbReference type="ARBA" id="ARBA00022448"/>
    </source>
</evidence>
<dbReference type="OrthoDB" id="62420at2"/>
<keyword evidence="6 10" id="KW-1133">Transmembrane helix</keyword>
<dbReference type="EMBL" id="LS483254">
    <property type="protein sequence ID" value="SQD92815.1"/>
    <property type="molecule type" value="Genomic_DNA"/>
</dbReference>
<dbReference type="PANTHER" id="PTHR43298:SF2">
    <property type="entry name" value="FMN_FAD EXPORTER YEEO-RELATED"/>
    <property type="match status" value="1"/>
</dbReference>
<reference evidence="12" key="1">
    <citation type="submission" date="2018-05" db="EMBL/GenBank/DDBJ databases">
        <authorList>
            <person name="Hao L."/>
        </authorList>
    </citation>
    <scope>NUCLEOTIDE SEQUENCE [LARGE SCALE GENOMIC DNA]</scope>
</reference>
<evidence type="ECO:0000256" key="1">
    <source>
        <dbReference type="ARBA" id="ARBA00004651"/>
    </source>
</evidence>
<dbReference type="AlphaFoldDB" id="A0A2X3MKZ2"/>
<keyword evidence="7" id="KW-0406">Ion transport</keyword>
<dbReference type="Pfam" id="PF01554">
    <property type="entry name" value="MatE"/>
    <property type="match status" value="2"/>
</dbReference>
<evidence type="ECO:0000256" key="5">
    <source>
        <dbReference type="ARBA" id="ARBA00022692"/>
    </source>
</evidence>
<dbReference type="RefSeq" id="WP_122031049.1">
    <property type="nucleotide sequence ID" value="NZ_LS483254.1"/>
</dbReference>
<dbReference type="InterPro" id="IPR050222">
    <property type="entry name" value="MATE_MdtK"/>
</dbReference>